<feature type="transmembrane region" description="Helical" evidence="1">
    <location>
        <begin position="80"/>
        <end position="100"/>
    </location>
</feature>
<name>A0A7W7K002_9SPHN</name>
<feature type="transmembrane region" description="Helical" evidence="1">
    <location>
        <begin position="14"/>
        <end position="35"/>
    </location>
</feature>
<feature type="transmembrane region" description="Helical" evidence="1">
    <location>
        <begin position="106"/>
        <end position="125"/>
    </location>
</feature>
<keyword evidence="1" id="KW-0812">Transmembrane</keyword>
<gene>
    <name evidence="2" type="ORF">HNP52_001218</name>
</gene>
<evidence type="ECO:0000313" key="2">
    <source>
        <dbReference type="EMBL" id="MBB4838167.1"/>
    </source>
</evidence>
<comment type="caution">
    <text evidence="2">The sequence shown here is derived from an EMBL/GenBank/DDBJ whole genome shotgun (WGS) entry which is preliminary data.</text>
</comment>
<dbReference type="Pfam" id="PF10067">
    <property type="entry name" value="DUF2306"/>
    <property type="match status" value="1"/>
</dbReference>
<evidence type="ECO:0000313" key="3">
    <source>
        <dbReference type="Proteomes" id="UP000575241"/>
    </source>
</evidence>
<organism evidence="2 3">
    <name type="scientific">Sphingomonas kyeonggiensis</name>
    <dbReference type="NCBI Taxonomy" id="1268553"/>
    <lineage>
        <taxon>Bacteria</taxon>
        <taxon>Pseudomonadati</taxon>
        <taxon>Pseudomonadota</taxon>
        <taxon>Alphaproteobacteria</taxon>
        <taxon>Sphingomonadales</taxon>
        <taxon>Sphingomonadaceae</taxon>
        <taxon>Sphingomonas</taxon>
    </lineage>
</organism>
<protein>
    <submittedName>
        <fullName evidence="2">Putative membrane protein</fullName>
    </submittedName>
</protein>
<keyword evidence="1" id="KW-1133">Transmembrane helix</keyword>
<evidence type="ECO:0000256" key="1">
    <source>
        <dbReference type="SAM" id="Phobius"/>
    </source>
</evidence>
<dbReference type="EMBL" id="JACHLN010000001">
    <property type="protein sequence ID" value="MBB4838167.1"/>
    <property type="molecule type" value="Genomic_DNA"/>
</dbReference>
<accession>A0A7W7K002</accession>
<sequence length="166" mass="17940">MGGTKDLSRLAKGAMLAVAAILAGATMVAVARVLMGVAPSTYEARQVAVLIHLSSVLPAIPLGLWVLLARKGDATHKLLGRIWAVLMLVAAGSAIFIRTINHGQFSPIHLFVPLVFLALFRAIRAARMGRIAVHKRLMWTLYGAGLLLPGLFAFLPGRLLWNWLML</sequence>
<proteinExistence type="predicted"/>
<feature type="transmembrane region" description="Helical" evidence="1">
    <location>
        <begin position="47"/>
        <end position="68"/>
    </location>
</feature>
<feature type="transmembrane region" description="Helical" evidence="1">
    <location>
        <begin position="137"/>
        <end position="161"/>
    </location>
</feature>
<dbReference type="Proteomes" id="UP000575241">
    <property type="component" value="Unassembled WGS sequence"/>
</dbReference>
<dbReference type="AlphaFoldDB" id="A0A7W7K002"/>
<keyword evidence="3" id="KW-1185">Reference proteome</keyword>
<reference evidence="2 3" key="1">
    <citation type="submission" date="2020-08" db="EMBL/GenBank/DDBJ databases">
        <title>Functional genomics of gut bacteria from endangered species of beetles.</title>
        <authorList>
            <person name="Carlos-Shanley C."/>
        </authorList>
    </citation>
    <scope>NUCLEOTIDE SEQUENCE [LARGE SCALE GENOMIC DNA]</scope>
    <source>
        <strain evidence="2 3">S00224</strain>
    </source>
</reference>
<dbReference type="RefSeq" id="WP_184163879.1">
    <property type="nucleotide sequence ID" value="NZ_JACHLN010000001.1"/>
</dbReference>
<dbReference type="InterPro" id="IPR018750">
    <property type="entry name" value="DUF2306_membrane"/>
</dbReference>
<keyword evidence="1" id="KW-0472">Membrane</keyword>